<dbReference type="Proteomes" id="UP000185502">
    <property type="component" value="Plasmid lpA89"/>
</dbReference>
<gene>
    <name evidence="1" type="ORF">N187_A06</name>
</gene>
<geneLocation type="plasmid" evidence="1 2">
    <name>lpA89</name>
</geneLocation>
<evidence type="ECO:0008006" key="3">
    <source>
        <dbReference type="Google" id="ProtNLM"/>
    </source>
</evidence>
<name>A0ABN4UAX8_BORAN</name>
<reference evidence="1" key="1">
    <citation type="submission" date="2016-02" db="EMBL/GenBank/DDBJ databases">
        <title>lpA89 plasmid of the avian spirochetosis agent Borrelia anserina Es.</title>
        <authorList>
            <person name="Elbir H."/>
            <person name="Sitlani P."/>
            <person name="Bergstroem S."/>
            <person name="Barbour A.G."/>
        </authorList>
    </citation>
    <scope>NUCLEOTIDE SEQUENCE [LARGE SCALE GENOMIC DNA]</scope>
    <source>
        <strain evidence="1">Es</strain>
        <plasmid evidence="1">lpA89</plasmid>
    </source>
</reference>
<evidence type="ECO:0000313" key="2">
    <source>
        <dbReference type="Proteomes" id="UP000185502"/>
    </source>
</evidence>
<organism evidence="1 2">
    <name type="scientific">Borrelia anserina Es</name>
    <dbReference type="NCBI Taxonomy" id="1365188"/>
    <lineage>
        <taxon>Bacteria</taxon>
        <taxon>Pseudomonadati</taxon>
        <taxon>Spirochaetota</taxon>
        <taxon>Spirochaetia</taxon>
        <taxon>Spirochaetales</taxon>
        <taxon>Borreliaceae</taxon>
        <taxon>Borrelia</taxon>
    </lineage>
</organism>
<proteinExistence type="predicted"/>
<dbReference type="RefSeq" id="WP_075550338.1">
    <property type="nucleotide sequence ID" value="NZ_CP014325.1"/>
</dbReference>
<dbReference type="Gene3D" id="1.10.3160.10">
    <property type="entry name" value="Bbcrasp-1"/>
    <property type="match status" value="1"/>
</dbReference>
<dbReference type="EMBL" id="CP014325">
    <property type="protein sequence ID" value="APR65325.1"/>
    <property type="molecule type" value="Genomic_DNA"/>
</dbReference>
<keyword evidence="2" id="KW-1185">Reference proteome</keyword>
<accession>A0ABN4UAX8</accession>
<dbReference type="NCBIfam" id="NF033730">
    <property type="entry name" value="borfam54_3"/>
    <property type="match status" value="1"/>
</dbReference>
<sequence>MKIYFFITSFNITNIIIVLIFTLTNCEADLKLFPETGIVGLRKFLDSLELETVRKLRKAFIDDLMERARNIKPILDVHNNSSWVEDATQFGMTGNGSKAFDILYNKINNKKASDDVNKSLRRRFYLSLEYDEKTIREFGTVLNQVAAATAYIKNDMLTKITNVSVVYVYNYFEILFSLLIAKKDQLESLSFNDLALLKSKFDQLEMVRKIWRRIVGGLINDYINDKNNIKTDKTKIVSHITSNYGFDLTVELYKINQISKNIVNILRKL</sequence>
<protein>
    <recommendedName>
        <fullName evidence="3">Antigen P35</fullName>
    </recommendedName>
</protein>
<dbReference type="Pfam" id="PF05714">
    <property type="entry name" value="PFam54_60"/>
    <property type="match status" value="1"/>
</dbReference>
<evidence type="ECO:0000313" key="1">
    <source>
        <dbReference type="EMBL" id="APR65325.1"/>
    </source>
</evidence>
<keyword evidence="1" id="KW-0614">Plasmid</keyword>
<dbReference type="InterPro" id="IPR008421">
    <property type="entry name" value="Borrelia_lipoprotein_PFam54/60"/>
</dbReference>